<keyword evidence="8" id="KW-1185">Reference proteome</keyword>
<evidence type="ECO:0000256" key="3">
    <source>
        <dbReference type="ARBA" id="ARBA00022692"/>
    </source>
</evidence>
<keyword evidence="4 6" id="KW-1133">Transmembrane helix</keyword>
<dbReference type="InterPro" id="IPR044878">
    <property type="entry name" value="UbiA_sf"/>
</dbReference>
<dbReference type="InterPro" id="IPR050475">
    <property type="entry name" value="Prenyltransferase_related"/>
</dbReference>
<dbReference type="Proteomes" id="UP000534783">
    <property type="component" value="Unassembled WGS sequence"/>
</dbReference>
<evidence type="ECO:0000313" key="8">
    <source>
        <dbReference type="Proteomes" id="UP000534783"/>
    </source>
</evidence>
<name>A0A7X6DTN3_9BACT</name>
<feature type="transmembrane region" description="Helical" evidence="6">
    <location>
        <begin position="270"/>
        <end position="296"/>
    </location>
</feature>
<reference evidence="7 8" key="1">
    <citation type="journal article" date="2020" name="Nature">
        <title>Bacterial chemolithoautotrophy via manganese oxidation.</title>
        <authorList>
            <person name="Yu H."/>
            <person name="Leadbetter J.R."/>
        </authorList>
    </citation>
    <scope>NUCLEOTIDE SEQUENCE [LARGE SCALE GENOMIC DNA]</scope>
    <source>
        <strain evidence="7 8">Mn-1</strain>
    </source>
</reference>
<evidence type="ECO:0000256" key="1">
    <source>
        <dbReference type="ARBA" id="ARBA00004141"/>
    </source>
</evidence>
<protein>
    <submittedName>
        <fullName evidence="7">Polyprenyltransferase</fullName>
    </submittedName>
</protein>
<keyword evidence="2" id="KW-1003">Cell membrane</keyword>
<proteinExistence type="predicted"/>
<evidence type="ECO:0000313" key="7">
    <source>
        <dbReference type="EMBL" id="NKE73139.1"/>
    </source>
</evidence>
<keyword evidence="3 6" id="KW-0812">Transmembrane</keyword>
<dbReference type="PANTHER" id="PTHR42723:SF1">
    <property type="entry name" value="CHLOROPHYLL SYNTHASE, CHLOROPLASTIC"/>
    <property type="match status" value="1"/>
</dbReference>
<dbReference type="CDD" id="cd13964">
    <property type="entry name" value="PT_UbiA_1"/>
    <property type="match status" value="1"/>
</dbReference>
<accession>A0A7X6DTN3</accession>
<keyword evidence="7" id="KW-0808">Transferase</keyword>
<evidence type="ECO:0000256" key="5">
    <source>
        <dbReference type="ARBA" id="ARBA00023136"/>
    </source>
</evidence>
<dbReference type="InterPro" id="IPR000537">
    <property type="entry name" value="UbiA_prenyltransferase"/>
</dbReference>
<comment type="subcellular location">
    <subcellularLocation>
        <location evidence="1">Membrane</location>
        <topology evidence="1">Multi-pass membrane protein</topology>
    </subcellularLocation>
</comment>
<sequence>MLRTKEPSLFLQRDHPARPLFLKSYLELIRAANLWTAAADIFAGAAVVGAAGPVILLLALSTIGLYGGGVVLNDLFDARRDAAERPERPIPSGRITPRRAALFGTVLLLFGIGAAFTAGLASGLLAIAIALSAICYNAWTKEHPIVGPLNMGLCRGLNLLLGLSAAPLLLFDYAPLGLIPLTYIAAVTLTSKGEVHGGRQKTILFSIGLIGAVLLALAALAFQSAIPLWETLPFLALFAFRVIPPFWEAYRVPQAVPIRTAVKRGVLSLVLLDATLAALYAGFLPGLMISLLALFASRTARLFAVT</sequence>
<keyword evidence="5 6" id="KW-0472">Membrane</keyword>
<feature type="transmembrane region" description="Helical" evidence="6">
    <location>
        <begin position="202"/>
        <end position="226"/>
    </location>
</feature>
<dbReference type="NCBIfam" id="NF035940">
    <property type="entry name" value="prenyl_rel_EboC"/>
    <property type="match status" value="1"/>
</dbReference>
<dbReference type="Gene3D" id="1.10.357.140">
    <property type="entry name" value="UbiA prenyltransferase"/>
    <property type="match status" value="1"/>
</dbReference>
<dbReference type="EMBL" id="VTOW01000005">
    <property type="protein sequence ID" value="NKE73139.1"/>
    <property type="molecule type" value="Genomic_DNA"/>
</dbReference>
<dbReference type="PANTHER" id="PTHR42723">
    <property type="entry name" value="CHLOROPHYLL SYNTHASE"/>
    <property type="match status" value="1"/>
</dbReference>
<dbReference type="AlphaFoldDB" id="A0A7X6DTN3"/>
<feature type="transmembrane region" description="Helical" evidence="6">
    <location>
        <begin position="106"/>
        <end position="139"/>
    </location>
</feature>
<evidence type="ECO:0000256" key="4">
    <source>
        <dbReference type="ARBA" id="ARBA00022989"/>
    </source>
</evidence>
<dbReference type="Pfam" id="PF01040">
    <property type="entry name" value="UbiA"/>
    <property type="match status" value="1"/>
</dbReference>
<evidence type="ECO:0000256" key="2">
    <source>
        <dbReference type="ARBA" id="ARBA00022475"/>
    </source>
</evidence>
<evidence type="ECO:0000256" key="6">
    <source>
        <dbReference type="SAM" id="Phobius"/>
    </source>
</evidence>
<feature type="transmembrane region" description="Helical" evidence="6">
    <location>
        <begin position="54"/>
        <end position="76"/>
    </location>
</feature>
<feature type="transmembrane region" description="Helical" evidence="6">
    <location>
        <begin position="159"/>
        <end position="190"/>
    </location>
</feature>
<dbReference type="GO" id="GO:0016765">
    <property type="term" value="F:transferase activity, transferring alkyl or aryl (other than methyl) groups"/>
    <property type="evidence" value="ECO:0007669"/>
    <property type="project" value="InterPro"/>
</dbReference>
<gene>
    <name evidence="7" type="ORF">MNODULE_20500</name>
</gene>
<comment type="caution">
    <text evidence="7">The sequence shown here is derived from an EMBL/GenBank/DDBJ whole genome shotgun (WGS) entry which is preliminary data.</text>
</comment>
<dbReference type="RefSeq" id="WP_168063079.1">
    <property type="nucleotide sequence ID" value="NZ_VTOW01000005.1"/>
</dbReference>
<dbReference type="GO" id="GO:0016020">
    <property type="term" value="C:membrane"/>
    <property type="evidence" value="ECO:0007669"/>
    <property type="project" value="UniProtKB-SubCell"/>
</dbReference>
<organism evidence="7 8">
    <name type="scientific">Candidatus Manganitrophus noduliformans</name>
    <dbReference type="NCBI Taxonomy" id="2606439"/>
    <lineage>
        <taxon>Bacteria</taxon>
        <taxon>Pseudomonadati</taxon>
        <taxon>Nitrospirota</taxon>
        <taxon>Nitrospiria</taxon>
        <taxon>Candidatus Troglogloeales</taxon>
        <taxon>Candidatus Manganitrophaceae</taxon>
        <taxon>Candidatus Manganitrophus</taxon>
    </lineage>
</organism>